<sequence length="267" mass="28490">MDYSLLGPGSPISKSPPPSPGLAIWERDRSSEKAALGPSPGPTKTSDEWEGRYTPYGPDPSSSVSSSSSPVSPSSPHPPTLPSAPPPTSPGSTSCTTATTTITAFIPPAASSRHTLPPPMHPPTSALPPPGSHSPISPPRPTLQNQHPDDSIYREVTPLAEPKEPTQCTSSVPPTATEPYGYQEWDLYTSYGPEPQAPAGFDKSDPSCDCTNLKGLDLKLSREHGRSYRVSGYDPWSELRDPLPSRGCQRSALARECNRNPPFEEAK</sequence>
<feature type="compositionally biased region" description="Pro residues" evidence="1">
    <location>
        <begin position="73"/>
        <end position="89"/>
    </location>
</feature>
<dbReference type="InParanoid" id="A8NPY8"/>
<protein>
    <submittedName>
        <fullName evidence="2">Uncharacterized protein</fullName>
    </submittedName>
</protein>
<organism evidence="2 3">
    <name type="scientific">Coprinopsis cinerea (strain Okayama-7 / 130 / ATCC MYA-4618 / FGSC 9003)</name>
    <name type="common">Inky cap fungus</name>
    <name type="synonym">Hormographiella aspergillata</name>
    <dbReference type="NCBI Taxonomy" id="240176"/>
    <lineage>
        <taxon>Eukaryota</taxon>
        <taxon>Fungi</taxon>
        <taxon>Dikarya</taxon>
        <taxon>Basidiomycota</taxon>
        <taxon>Agaricomycotina</taxon>
        <taxon>Agaricomycetes</taxon>
        <taxon>Agaricomycetidae</taxon>
        <taxon>Agaricales</taxon>
        <taxon>Agaricineae</taxon>
        <taxon>Psathyrellaceae</taxon>
        <taxon>Coprinopsis</taxon>
    </lineage>
</organism>
<dbReference type="KEGG" id="cci:CC1G_05397"/>
<accession>A8NPY8</accession>
<name>A8NPY8_COPC7</name>
<keyword evidence="3" id="KW-1185">Reference proteome</keyword>
<feature type="compositionally biased region" description="Low complexity" evidence="1">
    <location>
        <begin position="90"/>
        <end position="111"/>
    </location>
</feature>
<feature type="compositionally biased region" description="Low complexity" evidence="1">
    <location>
        <begin position="1"/>
        <end position="13"/>
    </location>
</feature>
<dbReference type="GeneID" id="6011967"/>
<dbReference type="EMBL" id="AACS02000008">
    <property type="protein sequence ID" value="EAU86403.2"/>
    <property type="molecule type" value="Genomic_DNA"/>
</dbReference>
<reference evidence="2 3" key="1">
    <citation type="journal article" date="2010" name="Proc. Natl. Acad. Sci. U.S.A.">
        <title>Insights into evolution of multicellular fungi from the assembled chromosomes of the mushroom Coprinopsis cinerea (Coprinus cinereus).</title>
        <authorList>
            <person name="Stajich J.E."/>
            <person name="Wilke S.K."/>
            <person name="Ahren D."/>
            <person name="Au C.H."/>
            <person name="Birren B.W."/>
            <person name="Borodovsky M."/>
            <person name="Burns C."/>
            <person name="Canback B."/>
            <person name="Casselton L.A."/>
            <person name="Cheng C.K."/>
            <person name="Deng J."/>
            <person name="Dietrich F.S."/>
            <person name="Fargo D.C."/>
            <person name="Farman M.L."/>
            <person name="Gathman A.C."/>
            <person name="Goldberg J."/>
            <person name="Guigo R."/>
            <person name="Hoegger P.J."/>
            <person name="Hooker J.B."/>
            <person name="Huggins A."/>
            <person name="James T.Y."/>
            <person name="Kamada T."/>
            <person name="Kilaru S."/>
            <person name="Kodira C."/>
            <person name="Kues U."/>
            <person name="Kupfer D."/>
            <person name="Kwan H.S."/>
            <person name="Lomsadze A."/>
            <person name="Li W."/>
            <person name="Lilly W.W."/>
            <person name="Ma L.J."/>
            <person name="Mackey A.J."/>
            <person name="Manning G."/>
            <person name="Martin F."/>
            <person name="Muraguchi H."/>
            <person name="Natvig D.O."/>
            <person name="Palmerini H."/>
            <person name="Ramesh M.A."/>
            <person name="Rehmeyer C.J."/>
            <person name="Roe B.A."/>
            <person name="Shenoy N."/>
            <person name="Stanke M."/>
            <person name="Ter-Hovhannisyan V."/>
            <person name="Tunlid A."/>
            <person name="Velagapudi R."/>
            <person name="Vision T.J."/>
            <person name="Zeng Q."/>
            <person name="Zolan M.E."/>
            <person name="Pukkila P.J."/>
        </authorList>
    </citation>
    <scope>NUCLEOTIDE SEQUENCE [LARGE SCALE GENOMIC DNA]</scope>
    <source>
        <strain evidence="3">Okayama-7 / 130 / ATCC MYA-4618 / FGSC 9003</strain>
    </source>
</reference>
<dbReference type="AlphaFoldDB" id="A8NPY8"/>
<evidence type="ECO:0000256" key="1">
    <source>
        <dbReference type="SAM" id="MobiDB-lite"/>
    </source>
</evidence>
<feature type="compositionally biased region" description="Low complexity" evidence="1">
    <location>
        <begin position="59"/>
        <end position="72"/>
    </location>
</feature>
<feature type="region of interest" description="Disordered" evidence="1">
    <location>
        <begin position="1"/>
        <end position="180"/>
    </location>
</feature>
<dbReference type="HOGENOM" id="CLU_1042125_0_0_1"/>
<feature type="compositionally biased region" description="Pro residues" evidence="1">
    <location>
        <begin position="116"/>
        <end position="141"/>
    </location>
</feature>
<proteinExistence type="predicted"/>
<evidence type="ECO:0000313" key="2">
    <source>
        <dbReference type="EMBL" id="EAU86403.2"/>
    </source>
</evidence>
<dbReference type="RefSeq" id="XP_001835435.2">
    <property type="nucleotide sequence ID" value="XM_001835383.2"/>
</dbReference>
<gene>
    <name evidence="2" type="ORF">CC1G_05397</name>
</gene>
<dbReference type="Proteomes" id="UP000001861">
    <property type="component" value="Unassembled WGS sequence"/>
</dbReference>
<evidence type="ECO:0000313" key="3">
    <source>
        <dbReference type="Proteomes" id="UP000001861"/>
    </source>
</evidence>
<dbReference type="VEuPathDB" id="FungiDB:CC1G_05397"/>
<feature type="region of interest" description="Disordered" evidence="1">
    <location>
        <begin position="187"/>
        <end position="206"/>
    </location>
</feature>
<comment type="caution">
    <text evidence="2">The sequence shown here is derived from an EMBL/GenBank/DDBJ whole genome shotgun (WGS) entry which is preliminary data.</text>
</comment>